<dbReference type="SUPFAM" id="SSF51197">
    <property type="entry name" value="Clavaminate synthase-like"/>
    <property type="match status" value="1"/>
</dbReference>
<reference evidence="5" key="1">
    <citation type="submission" date="2023-07" db="EMBL/GenBank/DDBJ databases">
        <title>Genome content predicts the carbon catabolic preferences of heterotrophic bacteria.</title>
        <authorList>
            <person name="Gralka M."/>
        </authorList>
    </citation>
    <scope>NUCLEOTIDE SEQUENCE</scope>
    <source>
        <strain evidence="5">I2M16</strain>
    </source>
</reference>
<dbReference type="GO" id="GO:0046872">
    <property type="term" value="F:metal ion binding"/>
    <property type="evidence" value="ECO:0007669"/>
    <property type="project" value="UniProtKB-KW"/>
</dbReference>
<dbReference type="Gene3D" id="2.60.120.650">
    <property type="entry name" value="Cupin"/>
    <property type="match status" value="1"/>
</dbReference>
<sequence>MEYSKLLDLDWLFRPQSKQDFFDHIWQKKPKLIVSGRSNYFSQLFDKQSLERIIEFSQPQPPSIRLKSVILDEEVEIPLLPNGRINIEQLRKYYMKGHSLILNSVEDYDPQVAQLARSLETEMGARVQVNSYLTPQNEQGFKPHYDTHDVIVAQIDGHKLWKIYPEDSVCPLNEMVDGAPQFRQATTEPQLIKLSPGDILYLPRGWVHEAETEDNASLHLTFGIHPPLAKDLLYAALEAMVVKYPQLREALPIGPLAVPDNRQKLEQCFTQLISLYAEHANVHDAAQVIDDQLLRRSRSAGDGHLFGDIEALSTISPETQLQRRRYIRAQLVRVDHETIGLKFLNELIKGPNSFQVAMDYVLASSQPFCVKDLPQLEASHQLVLASSMVSCGLCSLTHTRLG</sequence>
<dbReference type="GO" id="GO:0051864">
    <property type="term" value="F:histone H3K36 demethylase activity"/>
    <property type="evidence" value="ECO:0007669"/>
    <property type="project" value="TreeGrafter"/>
</dbReference>
<feature type="domain" description="JmjC" evidence="4">
    <location>
        <begin position="101"/>
        <end position="241"/>
    </location>
</feature>
<keyword evidence="3" id="KW-0408">Iron</keyword>
<accession>A0AAW7XF09</accession>
<dbReference type="GO" id="GO:0032453">
    <property type="term" value="F:histone H3K4 demethylase activity"/>
    <property type="evidence" value="ECO:0007669"/>
    <property type="project" value="TreeGrafter"/>
</dbReference>
<dbReference type="Proteomes" id="UP001169862">
    <property type="component" value="Unassembled WGS sequence"/>
</dbReference>
<dbReference type="AlphaFoldDB" id="A0AAW7XF09"/>
<protein>
    <submittedName>
        <fullName evidence="5">Cupin domain-containing protein</fullName>
    </submittedName>
</protein>
<dbReference type="PANTHER" id="PTHR13096:SF9">
    <property type="entry name" value="BIFUNCTIONAL LYSINE-SPECIFIC DEMETHYLASE AND HISTIDYL-HYDROXYLASE"/>
    <property type="match status" value="1"/>
</dbReference>
<dbReference type="Pfam" id="PF08007">
    <property type="entry name" value="JmjC_2"/>
    <property type="match status" value="1"/>
</dbReference>
<comment type="cofactor">
    <cofactor evidence="1">
        <name>Fe(2+)</name>
        <dbReference type="ChEBI" id="CHEBI:29033"/>
    </cofactor>
</comment>
<proteinExistence type="predicted"/>
<name>A0AAW7XF09_9GAMM</name>
<evidence type="ECO:0000259" key="4">
    <source>
        <dbReference type="PROSITE" id="PS51184"/>
    </source>
</evidence>
<evidence type="ECO:0000256" key="2">
    <source>
        <dbReference type="ARBA" id="ARBA00022723"/>
    </source>
</evidence>
<dbReference type="RefSeq" id="WP_303548818.1">
    <property type="nucleotide sequence ID" value="NZ_JAUOPG010000002.1"/>
</dbReference>
<gene>
    <name evidence="5" type="ORF">Q4490_04390</name>
</gene>
<evidence type="ECO:0000313" key="5">
    <source>
        <dbReference type="EMBL" id="MDO6452796.1"/>
    </source>
</evidence>
<evidence type="ECO:0000313" key="6">
    <source>
        <dbReference type="Proteomes" id="UP001169862"/>
    </source>
</evidence>
<dbReference type="InterPro" id="IPR039994">
    <property type="entry name" value="NO66-like"/>
</dbReference>
<evidence type="ECO:0000256" key="1">
    <source>
        <dbReference type="ARBA" id="ARBA00001954"/>
    </source>
</evidence>
<dbReference type="InterPro" id="IPR003347">
    <property type="entry name" value="JmjC_dom"/>
</dbReference>
<evidence type="ECO:0000256" key="3">
    <source>
        <dbReference type="ARBA" id="ARBA00023004"/>
    </source>
</evidence>
<dbReference type="PROSITE" id="PS51184">
    <property type="entry name" value="JMJC"/>
    <property type="match status" value="1"/>
</dbReference>
<keyword evidence="2" id="KW-0479">Metal-binding</keyword>
<dbReference type="PANTHER" id="PTHR13096">
    <property type="entry name" value="MINA53 MYC INDUCED NUCLEAR ANTIGEN"/>
    <property type="match status" value="1"/>
</dbReference>
<dbReference type="EMBL" id="JAUOPG010000002">
    <property type="protein sequence ID" value="MDO6452796.1"/>
    <property type="molecule type" value="Genomic_DNA"/>
</dbReference>
<organism evidence="5 6">
    <name type="scientific">Neptunomonas phycophila</name>
    <dbReference type="NCBI Taxonomy" id="1572645"/>
    <lineage>
        <taxon>Bacteria</taxon>
        <taxon>Pseudomonadati</taxon>
        <taxon>Pseudomonadota</taxon>
        <taxon>Gammaproteobacteria</taxon>
        <taxon>Oceanospirillales</taxon>
        <taxon>Oceanospirillaceae</taxon>
        <taxon>Neptunomonas</taxon>
    </lineage>
</organism>
<comment type="caution">
    <text evidence="5">The sequence shown here is derived from an EMBL/GenBank/DDBJ whole genome shotgun (WGS) entry which is preliminary data.</text>
</comment>